<evidence type="ECO:0000256" key="1">
    <source>
        <dbReference type="SAM" id="MobiDB-lite"/>
    </source>
</evidence>
<sequence>MLDETMENSRSLPEERIRERVVRLFNKVWAELEEIFNIGHEEPQTFPPRTRGRHTDLSHSHPKGPPEPRSHGRTSAGITAP</sequence>
<keyword evidence="3" id="KW-1185">Reference proteome</keyword>
<organism evidence="2 3">
    <name type="scientific">Ilyodon furcidens</name>
    <name type="common">goldbreast splitfin</name>
    <dbReference type="NCBI Taxonomy" id="33524"/>
    <lineage>
        <taxon>Eukaryota</taxon>
        <taxon>Metazoa</taxon>
        <taxon>Chordata</taxon>
        <taxon>Craniata</taxon>
        <taxon>Vertebrata</taxon>
        <taxon>Euteleostomi</taxon>
        <taxon>Actinopterygii</taxon>
        <taxon>Neopterygii</taxon>
        <taxon>Teleostei</taxon>
        <taxon>Neoteleostei</taxon>
        <taxon>Acanthomorphata</taxon>
        <taxon>Ovalentaria</taxon>
        <taxon>Atherinomorphae</taxon>
        <taxon>Cyprinodontiformes</taxon>
        <taxon>Goodeidae</taxon>
        <taxon>Ilyodon</taxon>
    </lineage>
</organism>
<name>A0ABV0U9L0_9TELE</name>
<protein>
    <submittedName>
        <fullName evidence="2">Uncharacterized protein</fullName>
    </submittedName>
</protein>
<evidence type="ECO:0000313" key="3">
    <source>
        <dbReference type="Proteomes" id="UP001482620"/>
    </source>
</evidence>
<accession>A0ABV0U9L0</accession>
<evidence type="ECO:0000313" key="2">
    <source>
        <dbReference type="EMBL" id="MEQ2241863.1"/>
    </source>
</evidence>
<feature type="region of interest" description="Disordered" evidence="1">
    <location>
        <begin position="38"/>
        <end position="81"/>
    </location>
</feature>
<reference evidence="2 3" key="1">
    <citation type="submission" date="2021-06" db="EMBL/GenBank/DDBJ databases">
        <authorList>
            <person name="Palmer J.M."/>
        </authorList>
    </citation>
    <scope>NUCLEOTIDE SEQUENCE [LARGE SCALE GENOMIC DNA]</scope>
    <source>
        <strain evidence="3">if_2019</strain>
        <tissue evidence="2">Muscle</tissue>
    </source>
</reference>
<proteinExistence type="predicted"/>
<dbReference type="Proteomes" id="UP001482620">
    <property type="component" value="Unassembled WGS sequence"/>
</dbReference>
<feature type="compositionally biased region" description="Basic and acidic residues" evidence="1">
    <location>
        <begin position="53"/>
        <end position="70"/>
    </location>
</feature>
<comment type="caution">
    <text evidence="2">The sequence shown here is derived from an EMBL/GenBank/DDBJ whole genome shotgun (WGS) entry which is preliminary data.</text>
</comment>
<dbReference type="EMBL" id="JAHRIQ010062224">
    <property type="protein sequence ID" value="MEQ2241863.1"/>
    <property type="molecule type" value="Genomic_DNA"/>
</dbReference>
<gene>
    <name evidence="2" type="ORF">ILYODFUR_029788</name>
</gene>